<gene>
    <name evidence="2" type="ORF">F8C76_00910</name>
</gene>
<dbReference type="Pfam" id="PF01841">
    <property type="entry name" value="Transglut_core"/>
    <property type="match status" value="1"/>
</dbReference>
<dbReference type="InterPro" id="IPR038765">
    <property type="entry name" value="Papain-like_cys_pep_sf"/>
</dbReference>
<evidence type="ECO:0000313" key="3">
    <source>
        <dbReference type="Proteomes" id="UP000429785"/>
    </source>
</evidence>
<evidence type="ECO:0000313" key="2">
    <source>
        <dbReference type="EMBL" id="KAB7530109.1"/>
    </source>
</evidence>
<evidence type="ECO:0000259" key="1">
    <source>
        <dbReference type="Pfam" id="PF01841"/>
    </source>
</evidence>
<dbReference type="SUPFAM" id="SSF54001">
    <property type="entry name" value="Cysteine proteinases"/>
    <property type="match status" value="1"/>
</dbReference>
<proteinExistence type="predicted"/>
<reference evidence="2 3" key="1">
    <citation type="submission" date="2019-10" db="EMBL/GenBank/DDBJ databases">
        <title>Muricauda olearia CL-SS4 JCM15563 genome.</title>
        <authorList>
            <person name="Liu L."/>
        </authorList>
    </citation>
    <scope>NUCLEOTIDE SEQUENCE [LARGE SCALE GENOMIC DNA]</scope>
    <source>
        <strain evidence="2 3">CL-SS4</strain>
    </source>
</reference>
<dbReference type="RefSeq" id="WP_152130056.1">
    <property type="nucleotide sequence ID" value="NZ_WELG01000001.1"/>
</dbReference>
<dbReference type="Gene3D" id="3.10.620.30">
    <property type="match status" value="1"/>
</dbReference>
<name>A0A6I1E119_9FLAO</name>
<protein>
    <recommendedName>
        <fullName evidence="1">Transglutaminase-like domain-containing protein</fullName>
    </recommendedName>
</protein>
<dbReference type="EMBL" id="WELG01000001">
    <property type="protein sequence ID" value="KAB7530109.1"/>
    <property type="molecule type" value="Genomic_DNA"/>
</dbReference>
<comment type="caution">
    <text evidence="2">The sequence shown here is derived from an EMBL/GenBank/DDBJ whole genome shotgun (WGS) entry which is preliminary data.</text>
</comment>
<sequence length="750" mass="85694">MKKSVDRRKFVKIAGITCGLGLAMTGPSVFMLPSNGERSEDGTLGDSSIVLKHTKKQQWTAKELWDMSTSQGLQFKDDRIVLEDRILIEDDASGLGAIDEGSWEIFKKGTVLKKTLMVDRLPDTDAKLAILIYAVNTSDHTKQGKLQVRVNGNDPIFYQVRHNWTSISIPADYIKTGKNEIQVTTKDSESIFHVPIALYDNYRYGSLEPHTPNFRSARSLDNGLTWSHEGLGVNSDKKGEYPIRLNLRAYKESGWLQTNTIDMAASAQEEILKLPVFVESSQFSVKVGGDESVLVKVRKGNTQWPEAGEWTDWQEVETNGIIEPGHDRYVQFRIEFVSKTGKDTPILKGFQIDSELDWEEALHNSISIVGSNTYPLIRSSYEFQYENTLLPALQKLRKDYHLDNVVKGATTEFEKILKLRGWVAKHWDWFLPDVEVEAQTEWNAFHILDDKDRMGNPKKVGGYCLYYSIVLAQACQSFGIPARIVNINHSVMGGHEVVEVWSRDYGKWIMMDANFDSMFVYKKTNIPLNVLELHHIFLDTYYPDEVMDRDSWTIEDRDRRSKDMDVSSLPIQIQTGGNALSGQLKDYVWWKVTEGQAPGYAGGYGFFNTAFLRWLPRSNWLSQPLPMPINHGRTHWGWDGYLAWTDAQTPMTNEHRNFVSRESDLYENLFSVDFSAEPASQDGLLRIVMATNSPNLRYFEVKDNNNMLNTEDATYLWKLSTGINRLEIRTVDVLGNKGPISYMTVRFMPE</sequence>
<accession>A0A6I1E119</accession>
<organism evidence="2 3">
    <name type="scientific">Flagellimonas olearia</name>
    <dbReference type="NCBI Taxonomy" id="552546"/>
    <lineage>
        <taxon>Bacteria</taxon>
        <taxon>Pseudomonadati</taxon>
        <taxon>Bacteroidota</taxon>
        <taxon>Flavobacteriia</taxon>
        <taxon>Flavobacteriales</taxon>
        <taxon>Flavobacteriaceae</taxon>
        <taxon>Flagellimonas</taxon>
    </lineage>
</organism>
<dbReference type="AlphaFoldDB" id="A0A6I1E119"/>
<dbReference type="OrthoDB" id="1133974at2"/>
<dbReference type="Proteomes" id="UP000429785">
    <property type="component" value="Unassembled WGS sequence"/>
</dbReference>
<feature type="domain" description="Transglutaminase-like" evidence="1">
    <location>
        <begin position="404"/>
        <end position="513"/>
    </location>
</feature>
<dbReference type="InterPro" id="IPR002931">
    <property type="entry name" value="Transglutaminase-like"/>
</dbReference>